<evidence type="ECO:0000313" key="5">
    <source>
        <dbReference type="Proteomes" id="UP000295411"/>
    </source>
</evidence>
<dbReference type="InterPro" id="IPR003736">
    <property type="entry name" value="PAAI_dom"/>
</dbReference>
<dbReference type="PANTHER" id="PTHR42856:SF1">
    <property type="entry name" value="ACYL-COENZYME A THIOESTERASE PAAI"/>
    <property type="match status" value="1"/>
</dbReference>
<proteinExistence type="predicted"/>
<keyword evidence="5" id="KW-1185">Reference proteome</keyword>
<dbReference type="Pfam" id="PF03061">
    <property type="entry name" value="4HBT"/>
    <property type="match status" value="1"/>
</dbReference>
<organism evidence="4 5">
    <name type="scientific">Arthrobacter crusticola</name>
    <dbReference type="NCBI Taxonomy" id="2547960"/>
    <lineage>
        <taxon>Bacteria</taxon>
        <taxon>Bacillati</taxon>
        <taxon>Actinomycetota</taxon>
        <taxon>Actinomycetes</taxon>
        <taxon>Micrococcales</taxon>
        <taxon>Micrococcaceae</taxon>
        <taxon>Arthrobacter</taxon>
    </lineage>
</organism>
<reference evidence="4 5" key="1">
    <citation type="submission" date="2019-03" db="EMBL/GenBank/DDBJ databases">
        <title>Arthrobacter sp. nov., an bacterium isolated from biocrust in Mu Us Desert.</title>
        <authorList>
            <person name="Lixiong L."/>
        </authorList>
    </citation>
    <scope>NUCLEOTIDE SEQUENCE [LARGE SCALE GENOMIC DNA]</scope>
    <source>
        <strain evidence="4 5">SLN-3</strain>
    </source>
</reference>
<dbReference type="EMBL" id="SMTK01000003">
    <property type="protein sequence ID" value="TDK25505.1"/>
    <property type="molecule type" value="Genomic_DNA"/>
</dbReference>
<dbReference type="InterPro" id="IPR006683">
    <property type="entry name" value="Thioestr_dom"/>
</dbReference>
<keyword evidence="1" id="KW-0378">Hydrolase</keyword>
<dbReference type="PANTHER" id="PTHR42856">
    <property type="entry name" value="ACYL-COENZYME A THIOESTERASE PAAI"/>
    <property type="match status" value="1"/>
</dbReference>
<name>A0A4R5TWI1_9MICC</name>
<sequence>MDSDVRTAGPAAPRHQILAEDHASAWLGIELLEVGEGSARIAMTVRPEMLNGFGIAHGGMIFAFADSAFALACNPASPDSNSASGAQDAGTVTVASGADITFLSPVRAGEVLTAVAERRAAAGRSGLYDITITAHDGAAGRPVAEFRGRSRTVPAPARSSKAKDPS</sequence>
<dbReference type="GO" id="GO:0016289">
    <property type="term" value="F:acyl-CoA hydrolase activity"/>
    <property type="evidence" value="ECO:0007669"/>
    <property type="project" value="UniProtKB-ARBA"/>
</dbReference>
<evidence type="ECO:0000259" key="3">
    <source>
        <dbReference type="Pfam" id="PF03061"/>
    </source>
</evidence>
<feature type="region of interest" description="Disordered" evidence="2">
    <location>
        <begin position="141"/>
        <end position="166"/>
    </location>
</feature>
<accession>A0A4R5TWI1</accession>
<dbReference type="InterPro" id="IPR029069">
    <property type="entry name" value="HotDog_dom_sf"/>
</dbReference>
<dbReference type="AlphaFoldDB" id="A0A4R5TWI1"/>
<dbReference type="CDD" id="cd03443">
    <property type="entry name" value="PaaI_thioesterase"/>
    <property type="match status" value="1"/>
</dbReference>
<dbReference type="NCBIfam" id="TIGR00369">
    <property type="entry name" value="unchar_dom_1"/>
    <property type="match status" value="1"/>
</dbReference>
<gene>
    <name evidence="4" type="ORF">E2F48_09640</name>
</gene>
<dbReference type="InterPro" id="IPR052723">
    <property type="entry name" value="Acyl-CoA_thioesterase_PaaI"/>
</dbReference>
<evidence type="ECO:0000256" key="2">
    <source>
        <dbReference type="SAM" id="MobiDB-lite"/>
    </source>
</evidence>
<feature type="domain" description="Thioesterase" evidence="3">
    <location>
        <begin position="53"/>
        <end position="137"/>
    </location>
</feature>
<evidence type="ECO:0000313" key="4">
    <source>
        <dbReference type="EMBL" id="TDK25505.1"/>
    </source>
</evidence>
<dbReference type="Proteomes" id="UP000295411">
    <property type="component" value="Unassembled WGS sequence"/>
</dbReference>
<evidence type="ECO:0000256" key="1">
    <source>
        <dbReference type="ARBA" id="ARBA00022801"/>
    </source>
</evidence>
<dbReference type="OrthoDB" id="32575at2"/>
<dbReference type="RefSeq" id="WP_133403770.1">
    <property type="nucleotide sequence ID" value="NZ_SMTK01000003.1"/>
</dbReference>
<dbReference type="Gene3D" id="3.10.129.10">
    <property type="entry name" value="Hotdog Thioesterase"/>
    <property type="match status" value="1"/>
</dbReference>
<dbReference type="SUPFAM" id="SSF54637">
    <property type="entry name" value="Thioesterase/thiol ester dehydrase-isomerase"/>
    <property type="match status" value="1"/>
</dbReference>
<protein>
    <submittedName>
        <fullName evidence="4">Hotdog fold thioesterase</fullName>
    </submittedName>
</protein>
<comment type="caution">
    <text evidence="4">The sequence shown here is derived from an EMBL/GenBank/DDBJ whole genome shotgun (WGS) entry which is preliminary data.</text>
</comment>